<accession>A0A0F9IEQ3</accession>
<feature type="non-terminal residue" evidence="1">
    <location>
        <position position="106"/>
    </location>
</feature>
<sequence length="106" mass="11435">MSIRAGFAEIDITPPVGVHKIGWLKVIVSDHVLDPLFARAGVFEAGGERIGFIQFDTLFVPADMVAEVRRRISAEHGFDGANVMVSATHNHAGPALDDVGLVKRDD</sequence>
<dbReference type="EMBL" id="LAZR01021272">
    <property type="protein sequence ID" value="KKL85897.1"/>
    <property type="molecule type" value="Genomic_DNA"/>
</dbReference>
<dbReference type="AlphaFoldDB" id="A0A0F9IEQ3"/>
<protein>
    <recommendedName>
        <fullName evidence="2">Neutral/alkaline non-lysosomal ceramidase N-terminal domain-containing protein</fullName>
    </recommendedName>
</protein>
<name>A0A0F9IEQ3_9ZZZZ</name>
<evidence type="ECO:0000313" key="1">
    <source>
        <dbReference type="EMBL" id="KKL85897.1"/>
    </source>
</evidence>
<reference evidence="1" key="1">
    <citation type="journal article" date="2015" name="Nature">
        <title>Complex archaea that bridge the gap between prokaryotes and eukaryotes.</title>
        <authorList>
            <person name="Spang A."/>
            <person name="Saw J.H."/>
            <person name="Jorgensen S.L."/>
            <person name="Zaremba-Niedzwiedzka K."/>
            <person name="Martijn J."/>
            <person name="Lind A.E."/>
            <person name="van Eijk R."/>
            <person name="Schleper C."/>
            <person name="Guy L."/>
            <person name="Ettema T.J."/>
        </authorList>
    </citation>
    <scope>NUCLEOTIDE SEQUENCE</scope>
</reference>
<comment type="caution">
    <text evidence="1">The sequence shown here is derived from an EMBL/GenBank/DDBJ whole genome shotgun (WGS) entry which is preliminary data.</text>
</comment>
<evidence type="ECO:0008006" key="2">
    <source>
        <dbReference type="Google" id="ProtNLM"/>
    </source>
</evidence>
<gene>
    <name evidence="1" type="ORF">LCGC14_1950110</name>
</gene>
<proteinExistence type="predicted"/>
<organism evidence="1">
    <name type="scientific">marine sediment metagenome</name>
    <dbReference type="NCBI Taxonomy" id="412755"/>
    <lineage>
        <taxon>unclassified sequences</taxon>
        <taxon>metagenomes</taxon>
        <taxon>ecological metagenomes</taxon>
    </lineage>
</organism>